<accession>A0A1A8Z1P2</accession>
<keyword evidence="5" id="KW-1185">Reference proteome</keyword>
<organism evidence="3 4">
    <name type="scientific">Plasmodium ovale wallikeri</name>
    <dbReference type="NCBI Taxonomy" id="864142"/>
    <lineage>
        <taxon>Eukaryota</taxon>
        <taxon>Sar</taxon>
        <taxon>Alveolata</taxon>
        <taxon>Apicomplexa</taxon>
        <taxon>Aconoidasida</taxon>
        <taxon>Haemosporida</taxon>
        <taxon>Plasmodiidae</taxon>
        <taxon>Plasmodium</taxon>
        <taxon>Plasmodium (Plasmodium)</taxon>
    </lineage>
</organism>
<dbReference type="EMBL" id="FLRD01000101">
    <property type="protein sequence ID" value="SBT37140.1"/>
    <property type="molecule type" value="Genomic_DNA"/>
</dbReference>
<dbReference type="Proteomes" id="UP000078550">
    <property type="component" value="Unassembled WGS sequence"/>
</dbReference>
<dbReference type="EMBL" id="FLRE01000129">
    <property type="protein sequence ID" value="SBT37731.1"/>
    <property type="molecule type" value="Genomic_DNA"/>
</dbReference>
<feature type="region of interest" description="Disordered" evidence="1">
    <location>
        <begin position="114"/>
        <end position="135"/>
    </location>
</feature>
<proteinExistence type="predicted"/>
<reference evidence="3" key="1">
    <citation type="submission" date="2016-05" db="EMBL/GenBank/DDBJ databases">
        <authorList>
            <person name="Lavstsen T."/>
            <person name="Jespersen J.S."/>
        </authorList>
    </citation>
    <scope>NUCLEOTIDE SEQUENCE [LARGE SCALE GENOMIC DNA]</scope>
</reference>
<sequence length="347" mass="40415">MNGNNQNDNNLKEDRVCELNPENLLNDENIIPICIKNILESTLEENIENRDFLREKNNELNNFIERNIQENISHDGEEDKYKSDDDLGFMNINNNGFFLNNQHNFEDAQVKGNEEGMVPNSSISSLKNEKKRNKRKRKYIDINEINYDFEEDFSISSDDELVRRKSTYGKDTKNGTQNDSENGYSNAYQGEYQYVDSFTDEFPNAHGQRKISSSHINMNSQLIRSLITPPPIPFNDTFKKNNKEISEMFTKYKKKGDSLNIFLASQFLCIEEEEDAFANEHNFISKNFDNFIMNKLSAVSSTSENANDNGLSKEDKDLQELLKYLMSWYFSGFYSGKMSILKELHRQ</sequence>
<dbReference type="Proteomes" id="UP000078555">
    <property type="component" value="Unassembled WGS sequence"/>
</dbReference>
<evidence type="ECO:0000256" key="1">
    <source>
        <dbReference type="SAM" id="MobiDB-lite"/>
    </source>
</evidence>
<evidence type="ECO:0000313" key="5">
    <source>
        <dbReference type="Proteomes" id="UP000078555"/>
    </source>
</evidence>
<evidence type="ECO:0000313" key="2">
    <source>
        <dbReference type="EMBL" id="SBT37140.1"/>
    </source>
</evidence>
<dbReference type="AlphaFoldDB" id="A0A1A8Z1P2"/>
<evidence type="ECO:0000313" key="4">
    <source>
        <dbReference type="Proteomes" id="UP000078550"/>
    </source>
</evidence>
<name>A0A1A8Z1P2_PLAOA</name>
<reference evidence="4 5" key="2">
    <citation type="submission" date="2016-05" db="EMBL/GenBank/DDBJ databases">
        <authorList>
            <person name="Naeem Raeece"/>
        </authorList>
    </citation>
    <scope>NUCLEOTIDE SEQUENCE [LARGE SCALE GENOMIC DNA]</scope>
</reference>
<gene>
    <name evidence="2" type="ORF">POVWA1_035310</name>
    <name evidence="3" type="ORF">POVWA2_034480</name>
</gene>
<evidence type="ECO:0000313" key="3">
    <source>
        <dbReference type="EMBL" id="SBT37731.1"/>
    </source>
</evidence>
<protein>
    <submittedName>
        <fullName evidence="3">Uncharacterized protein</fullName>
    </submittedName>
</protein>